<proteinExistence type="predicted"/>
<accession>A0A1M7PA93</accession>
<evidence type="ECO:0000313" key="1">
    <source>
        <dbReference type="EMBL" id="SHN13388.1"/>
    </source>
</evidence>
<dbReference type="InterPro" id="IPR036249">
    <property type="entry name" value="Thioredoxin-like_sf"/>
</dbReference>
<sequence>MKKRRKFIFVCTGSDCKANGARDFTDKIKRTINEAPYKGKFKLVKTKCMDCCKTGPVAVVDDQLVKKADMEQLTSLLGKN</sequence>
<dbReference type="SUPFAM" id="SSF52833">
    <property type="entry name" value="Thioredoxin-like"/>
    <property type="match status" value="1"/>
</dbReference>
<dbReference type="CDD" id="cd02980">
    <property type="entry name" value="TRX_Fd_family"/>
    <property type="match status" value="1"/>
</dbReference>
<dbReference type="Pfam" id="PF01257">
    <property type="entry name" value="2Fe-2S_thioredx"/>
    <property type="match status" value="1"/>
</dbReference>
<dbReference type="STRING" id="388280.SAMN04488057_107187"/>
<name>A0A1M7PA93_9BACT</name>
<reference evidence="1 2" key="1">
    <citation type="submission" date="2016-11" db="EMBL/GenBank/DDBJ databases">
        <authorList>
            <person name="Jaros S."/>
            <person name="Januszkiewicz K."/>
            <person name="Wedrychowicz H."/>
        </authorList>
    </citation>
    <scope>NUCLEOTIDE SEQUENCE [LARGE SCALE GENOMIC DNA]</scope>
    <source>
        <strain evidence="1 2">CGMCC 1.6102</strain>
    </source>
</reference>
<organism evidence="1 2">
    <name type="scientific">Cyclobacterium lianum</name>
    <dbReference type="NCBI Taxonomy" id="388280"/>
    <lineage>
        <taxon>Bacteria</taxon>
        <taxon>Pseudomonadati</taxon>
        <taxon>Bacteroidota</taxon>
        <taxon>Cytophagia</taxon>
        <taxon>Cytophagales</taxon>
        <taxon>Cyclobacteriaceae</taxon>
        <taxon>Cyclobacterium</taxon>
    </lineage>
</organism>
<keyword evidence="2" id="KW-1185">Reference proteome</keyword>
<protein>
    <submittedName>
        <fullName evidence="1">Thioredoxin-like [2Fe-2S] ferredoxin</fullName>
    </submittedName>
</protein>
<dbReference type="RefSeq" id="WP_073095091.1">
    <property type="nucleotide sequence ID" value="NZ_FRCY01000007.1"/>
</dbReference>
<dbReference type="AlphaFoldDB" id="A0A1M7PA93"/>
<dbReference type="OrthoDB" id="9800692at2"/>
<evidence type="ECO:0000313" key="2">
    <source>
        <dbReference type="Proteomes" id="UP000184513"/>
    </source>
</evidence>
<gene>
    <name evidence="1" type="ORF">SAMN04488057_107187</name>
</gene>
<dbReference type="EMBL" id="FRCY01000007">
    <property type="protein sequence ID" value="SHN13388.1"/>
    <property type="molecule type" value="Genomic_DNA"/>
</dbReference>
<dbReference type="Gene3D" id="3.40.30.10">
    <property type="entry name" value="Glutaredoxin"/>
    <property type="match status" value="1"/>
</dbReference>
<dbReference type="Proteomes" id="UP000184513">
    <property type="component" value="Unassembled WGS sequence"/>
</dbReference>